<evidence type="ECO:0000313" key="1">
    <source>
        <dbReference type="EMBL" id="STV56959.1"/>
    </source>
</evidence>
<evidence type="ECO:0000313" key="2">
    <source>
        <dbReference type="Proteomes" id="UP000255382"/>
    </source>
</evidence>
<gene>
    <name evidence="1" type="ORF">NCTC5050_06419</name>
</gene>
<dbReference type="AlphaFoldDB" id="A0A378BZ30"/>
<sequence>MIQAFVVFVAEFQRASCSSCMHCINTRIAGLIAFPAWWAQSAWIVNGVSLNGSSTRRPALELVLHRKAWQKTHSQISPPRTA</sequence>
<dbReference type="Proteomes" id="UP000255382">
    <property type="component" value="Unassembled WGS sequence"/>
</dbReference>
<organism evidence="1 2">
    <name type="scientific">Klebsiella pneumoniae subsp. ozaenae</name>
    <dbReference type="NCBI Taxonomy" id="574"/>
    <lineage>
        <taxon>Bacteria</taxon>
        <taxon>Pseudomonadati</taxon>
        <taxon>Pseudomonadota</taxon>
        <taxon>Gammaproteobacteria</taxon>
        <taxon>Enterobacterales</taxon>
        <taxon>Enterobacteriaceae</taxon>
        <taxon>Klebsiella/Raoultella group</taxon>
        <taxon>Klebsiella</taxon>
        <taxon>Klebsiella pneumoniae complex</taxon>
    </lineage>
</organism>
<keyword evidence="2" id="KW-1185">Reference proteome</keyword>
<name>A0A378BZ30_KLEPO</name>
<accession>A0A378BZ30</accession>
<dbReference type="EMBL" id="UGLZ01000005">
    <property type="protein sequence ID" value="STV56959.1"/>
    <property type="molecule type" value="Genomic_DNA"/>
</dbReference>
<proteinExistence type="predicted"/>
<protein>
    <submittedName>
        <fullName evidence="1">Uncharacterized protein</fullName>
    </submittedName>
</protein>
<reference evidence="1 2" key="1">
    <citation type="submission" date="2018-06" db="EMBL/GenBank/DDBJ databases">
        <authorList>
            <consortium name="Pathogen Informatics"/>
            <person name="Doyle S."/>
        </authorList>
    </citation>
    <scope>NUCLEOTIDE SEQUENCE [LARGE SCALE GENOMIC DNA]</scope>
    <source>
        <strain evidence="1 2">NCTC5050</strain>
    </source>
</reference>